<gene>
    <name evidence="2" type="ORF">INT46_006564</name>
</gene>
<dbReference type="Proteomes" id="UP000650833">
    <property type="component" value="Unassembled WGS sequence"/>
</dbReference>
<dbReference type="Gene3D" id="3.30.420.10">
    <property type="entry name" value="Ribonuclease H-like superfamily/Ribonuclease H"/>
    <property type="match status" value="1"/>
</dbReference>
<proteinExistence type="predicted"/>
<comment type="caution">
    <text evidence="2">The sequence shown here is derived from an EMBL/GenBank/DDBJ whole genome shotgun (WGS) entry which is preliminary data.</text>
</comment>
<evidence type="ECO:0000259" key="1">
    <source>
        <dbReference type="Pfam" id="PF13358"/>
    </source>
</evidence>
<dbReference type="InterPro" id="IPR036397">
    <property type="entry name" value="RNaseH_sf"/>
</dbReference>
<dbReference type="GO" id="GO:0003676">
    <property type="term" value="F:nucleic acid binding"/>
    <property type="evidence" value="ECO:0007669"/>
    <property type="project" value="InterPro"/>
</dbReference>
<protein>
    <recommendedName>
        <fullName evidence="1">Tc1-like transposase DDE domain-containing protein</fullName>
    </recommendedName>
</protein>
<reference evidence="2" key="1">
    <citation type="submission" date="2020-12" db="EMBL/GenBank/DDBJ databases">
        <title>Metabolic potential, ecology and presence of endohyphal bacteria is reflected in genomic diversity of Mucoromycotina.</title>
        <authorList>
            <person name="Muszewska A."/>
            <person name="Okrasinska A."/>
            <person name="Steczkiewicz K."/>
            <person name="Drgas O."/>
            <person name="Orlowska M."/>
            <person name="Perlinska-Lenart U."/>
            <person name="Aleksandrzak-Piekarczyk T."/>
            <person name="Szatraj K."/>
            <person name="Zielenkiewicz U."/>
            <person name="Pilsyk S."/>
            <person name="Malc E."/>
            <person name="Mieczkowski P."/>
            <person name="Kruszewska J.S."/>
            <person name="Biernat P."/>
            <person name="Pawlowska J."/>
        </authorList>
    </citation>
    <scope>NUCLEOTIDE SEQUENCE</scope>
    <source>
        <strain evidence="2">CBS 226.32</strain>
    </source>
</reference>
<keyword evidence="3" id="KW-1185">Reference proteome</keyword>
<name>A0A8H7RJ71_9FUNG</name>
<dbReference type="InterPro" id="IPR038717">
    <property type="entry name" value="Tc1-like_DDE_dom"/>
</dbReference>
<dbReference type="PANTHER" id="PTHR46564">
    <property type="entry name" value="TRANSPOSASE"/>
    <property type="match status" value="1"/>
</dbReference>
<dbReference type="Pfam" id="PF13358">
    <property type="entry name" value="DDE_3"/>
    <property type="match status" value="1"/>
</dbReference>
<accession>A0A8H7RJ71</accession>
<feature type="domain" description="Tc1-like transposase DDE" evidence="1">
    <location>
        <begin position="58"/>
        <end position="207"/>
    </location>
</feature>
<sequence length="274" mass="31464">MTPSQAAKAANVQYETARKWKTAYEKNPEEDISLKKTNRVNKPVSKLNEEHKTFIQNFFDESGFDINMRRSRGWSTRGTQAVIETPSARAVSHTIIGAITAYGVLNVSLRDTGNAKKRKGATTRHYVQFISDTMDIMDEYDYMKGFHLVMDNAPIHGKAVVDPIIIKRGYIPVYLPPYSPELNRIEQFWKVLKDRVRRNKSNDVEDLTSRIIEGSEDVPVEHLQNFIQHSINCFPKCLKNLCNLFDQKLVKLFVKCGQFIFPKLVKLASNIRPN</sequence>
<evidence type="ECO:0000313" key="3">
    <source>
        <dbReference type="Proteomes" id="UP000650833"/>
    </source>
</evidence>
<dbReference type="PANTHER" id="PTHR46564:SF1">
    <property type="entry name" value="TRANSPOSASE"/>
    <property type="match status" value="1"/>
</dbReference>
<dbReference type="EMBL" id="JAEPRC010000063">
    <property type="protein sequence ID" value="KAG2211548.1"/>
    <property type="molecule type" value="Genomic_DNA"/>
</dbReference>
<organism evidence="2 3">
    <name type="scientific">Mucor plumbeus</name>
    <dbReference type="NCBI Taxonomy" id="97098"/>
    <lineage>
        <taxon>Eukaryota</taxon>
        <taxon>Fungi</taxon>
        <taxon>Fungi incertae sedis</taxon>
        <taxon>Mucoromycota</taxon>
        <taxon>Mucoromycotina</taxon>
        <taxon>Mucoromycetes</taxon>
        <taxon>Mucorales</taxon>
        <taxon>Mucorineae</taxon>
        <taxon>Mucoraceae</taxon>
        <taxon>Mucor</taxon>
    </lineage>
</organism>
<dbReference type="OrthoDB" id="2209160at2759"/>
<dbReference type="AlphaFoldDB" id="A0A8H7RJ71"/>
<evidence type="ECO:0000313" key="2">
    <source>
        <dbReference type="EMBL" id="KAG2211548.1"/>
    </source>
</evidence>